<dbReference type="InterPro" id="IPR041916">
    <property type="entry name" value="Anti_sigma_zinc_sf"/>
</dbReference>
<proteinExistence type="predicted"/>
<evidence type="ECO:0000313" key="5">
    <source>
        <dbReference type="EMBL" id="SCF20753.1"/>
    </source>
</evidence>
<accession>A0A1C4YJ30</accession>
<feature type="transmembrane region" description="Helical" evidence="3">
    <location>
        <begin position="79"/>
        <end position="105"/>
    </location>
</feature>
<feature type="transmembrane region" description="Helical" evidence="3">
    <location>
        <begin position="209"/>
        <end position="226"/>
    </location>
</feature>
<organism evidence="5 6">
    <name type="scientific">Micromonospora viridifaciens</name>
    <dbReference type="NCBI Taxonomy" id="1881"/>
    <lineage>
        <taxon>Bacteria</taxon>
        <taxon>Bacillati</taxon>
        <taxon>Actinomycetota</taxon>
        <taxon>Actinomycetes</taxon>
        <taxon>Micromonosporales</taxon>
        <taxon>Micromonosporaceae</taxon>
        <taxon>Micromonospora</taxon>
    </lineage>
</organism>
<feature type="domain" description="Putative zinc-finger" evidence="4">
    <location>
        <begin position="15"/>
        <end position="40"/>
    </location>
</feature>
<feature type="transmembrane region" description="Helical" evidence="3">
    <location>
        <begin position="156"/>
        <end position="174"/>
    </location>
</feature>
<dbReference type="Proteomes" id="UP000198242">
    <property type="component" value="Chromosome I"/>
</dbReference>
<keyword evidence="3" id="KW-1133">Transmembrane helix</keyword>
<evidence type="ECO:0000313" key="6">
    <source>
        <dbReference type="Proteomes" id="UP000198242"/>
    </source>
</evidence>
<keyword evidence="5" id="KW-0863">Zinc-finger</keyword>
<keyword evidence="5" id="KW-0862">Zinc</keyword>
<gene>
    <name evidence="5" type="ORF">GA0074695_4340</name>
</gene>
<dbReference type="InterPro" id="IPR027383">
    <property type="entry name" value="Znf_put"/>
</dbReference>
<feature type="transmembrane region" description="Helical" evidence="3">
    <location>
        <begin position="117"/>
        <end position="136"/>
    </location>
</feature>
<evidence type="ECO:0000256" key="2">
    <source>
        <dbReference type="ARBA" id="ARBA00023163"/>
    </source>
</evidence>
<dbReference type="Pfam" id="PF13490">
    <property type="entry name" value="zf-HC2"/>
    <property type="match status" value="1"/>
</dbReference>
<dbReference type="GO" id="GO:0008270">
    <property type="term" value="F:zinc ion binding"/>
    <property type="evidence" value="ECO:0007669"/>
    <property type="project" value="UniProtKB-KW"/>
</dbReference>
<keyword evidence="3" id="KW-0472">Membrane</keyword>
<keyword evidence="2" id="KW-0804">Transcription</keyword>
<dbReference type="OrthoDB" id="3822520at2"/>
<dbReference type="Gene3D" id="1.10.10.1320">
    <property type="entry name" value="Anti-sigma factor, zinc-finger domain"/>
    <property type="match status" value="1"/>
</dbReference>
<keyword evidence="6" id="KW-1185">Reference proteome</keyword>
<protein>
    <submittedName>
        <fullName evidence="5">Putative zinc-finger</fullName>
    </submittedName>
</protein>
<sequence>MITGDYHLHDLVLRAYAEDRLGDADAWSVEAHLDHCPACRARLTPDEQLAQRIAGFGANLRANLPRQGRIRSGSRWRQVAVLVGAGPAARLGWLGSVAATAGLLVALAASPAPTRSWLLLVAPALPVLGIAASYGLRADPLHELVAATPYAGLRIVLWRCLSVLAATAPVALAAGEVSGIGVPVLWLLPCLALTALTLGLGTLLEIGQAAAAVVAGWAAVVLAPVGREWAGTVLAPVGKAWLVTPQTSLAWAAVTVFGGALAFWRRDRMEIGVRR</sequence>
<name>A0A1C4YJ30_MICVI</name>
<dbReference type="AlphaFoldDB" id="A0A1C4YJ30"/>
<dbReference type="EMBL" id="LT607411">
    <property type="protein sequence ID" value="SCF20753.1"/>
    <property type="molecule type" value="Genomic_DNA"/>
</dbReference>
<feature type="transmembrane region" description="Helical" evidence="3">
    <location>
        <begin position="246"/>
        <end position="264"/>
    </location>
</feature>
<evidence type="ECO:0000256" key="3">
    <source>
        <dbReference type="SAM" id="Phobius"/>
    </source>
</evidence>
<reference evidence="6" key="1">
    <citation type="submission" date="2016-06" db="EMBL/GenBank/DDBJ databases">
        <authorList>
            <person name="Varghese N."/>
            <person name="Submissions Spin"/>
        </authorList>
    </citation>
    <scope>NUCLEOTIDE SEQUENCE [LARGE SCALE GENOMIC DNA]</scope>
    <source>
        <strain evidence="6">DSM 43909</strain>
    </source>
</reference>
<keyword evidence="3" id="KW-0812">Transmembrane</keyword>
<dbReference type="RefSeq" id="WP_089007865.1">
    <property type="nucleotide sequence ID" value="NZ_LT607411.1"/>
</dbReference>
<keyword evidence="1" id="KW-0805">Transcription regulation</keyword>
<evidence type="ECO:0000259" key="4">
    <source>
        <dbReference type="Pfam" id="PF13490"/>
    </source>
</evidence>
<keyword evidence="5" id="KW-0479">Metal-binding</keyword>
<feature type="transmembrane region" description="Helical" evidence="3">
    <location>
        <begin position="180"/>
        <end position="202"/>
    </location>
</feature>
<evidence type="ECO:0000256" key="1">
    <source>
        <dbReference type="ARBA" id="ARBA00023015"/>
    </source>
</evidence>